<reference evidence="3" key="1">
    <citation type="journal article" date="2019" name="Int. J. Syst. Evol. Microbiol.">
        <title>The Global Catalogue of Microorganisms (GCM) 10K type strain sequencing project: providing services to taxonomists for standard genome sequencing and annotation.</title>
        <authorList>
            <consortium name="The Broad Institute Genomics Platform"/>
            <consortium name="The Broad Institute Genome Sequencing Center for Infectious Disease"/>
            <person name="Wu L."/>
            <person name="Ma J."/>
        </authorList>
    </citation>
    <scope>NUCLEOTIDE SEQUENCE [LARGE SCALE GENOMIC DNA]</scope>
    <source>
        <strain evidence="3">JCM 30346</strain>
    </source>
</reference>
<dbReference type="EMBL" id="JBHSRF010000072">
    <property type="protein sequence ID" value="MFC6085926.1"/>
    <property type="molecule type" value="Genomic_DNA"/>
</dbReference>
<name>A0ABW1NS32_9ACTN</name>
<evidence type="ECO:0000313" key="3">
    <source>
        <dbReference type="Proteomes" id="UP001596137"/>
    </source>
</evidence>
<dbReference type="RefSeq" id="WP_380760588.1">
    <property type="nucleotide sequence ID" value="NZ_JBHSRF010000072.1"/>
</dbReference>
<protein>
    <recommendedName>
        <fullName evidence="4">Serine/threonine protein kinase</fullName>
    </recommendedName>
</protein>
<gene>
    <name evidence="2" type="ORF">ACFP1K_32500</name>
</gene>
<evidence type="ECO:0000256" key="1">
    <source>
        <dbReference type="SAM" id="MobiDB-lite"/>
    </source>
</evidence>
<feature type="region of interest" description="Disordered" evidence="1">
    <location>
        <begin position="32"/>
        <end position="61"/>
    </location>
</feature>
<proteinExistence type="predicted"/>
<evidence type="ECO:0000313" key="2">
    <source>
        <dbReference type="EMBL" id="MFC6085926.1"/>
    </source>
</evidence>
<evidence type="ECO:0008006" key="4">
    <source>
        <dbReference type="Google" id="ProtNLM"/>
    </source>
</evidence>
<organism evidence="2 3">
    <name type="scientific">Sphaerisporangium aureirubrum</name>
    <dbReference type="NCBI Taxonomy" id="1544736"/>
    <lineage>
        <taxon>Bacteria</taxon>
        <taxon>Bacillati</taxon>
        <taxon>Actinomycetota</taxon>
        <taxon>Actinomycetes</taxon>
        <taxon>Streptosporangiales</taxon>
        <taxon>Streptosporangiaceae</taxon>
        <taxon>Sphaerisporangium</taxon>
    </lineage>
</organism>
<feature type="compositionally biased region" description="Low complexity" evidence="1">
    <location>
        <begin position="33"/>
        <end position="51"/>
    </location>
</feature>
<comment type="caution">
    <text evidence="2">The sequence shown here is derived from an EMBL/GenBank/DDBJ whole genome shotgun (WGS) entry which is preliminary data.</text>
</comment>
<keyword evidence="3" id="KW-1185">Reference proteome</keyword>
<accession>A0ABW1NS32</accession>
<sequence length="305" mass="31501">MLNRVVVGSLLGVIVLLVAVIVVMRVTGDDDPVAGASTGTSATASATAPSPVASPSPTPSTPWAKGACVDVAAVPGGTLVSSSGGSAGTVTKVECGADGAGAQILSLVDRGEGPTRCPRDTDGFVDTPTGLGDLRTACVRNLTRPHPAERGKGGGILIAGDCVYVPDEGEIEERSCKDSRGPGRVWGLYKKKSQCKDSRGFLDYHYSHRRTHPTHPIVCAGPGDTAQETTAKYSNGTCFRKPPTLSTKLGDLIIGGLDETPCASKSAWAKVIATAPTAEDCPSRATTSINDNDHYPGTTCLRKLR</sequence>
<dbReference type="Proteomes" id="UP001596137">
    <property type="component" value="Unassembled WGS sequence"/>
</dbReference>